<accession>A0A448X0Z2</accession>
<gene>
    <name evidence="1" type="ORF">PXEA_LOCUS18621</name>
</gene>
<evidence type="ECO:0000313" key="1">
    <source>
        <dbReference type="EMBL" id="VEL25181.1"/>
    </source>
</evidence>
<comment type="caution">
    <text evidence="1">The sequence shown here is derived from an EMBL/GenBank/DDBJ whole genome shotgun (WGS) entry which is preliminary data.</text>
</comment>
<dbReference type="OrthoDB" id="6077919at2759"/>
<dbReference type="AlphaFoldDB" id="A0A448X0Z2"/>
<keyword evidence="2" id="KW-1185">Reference proteome</keyword>
<proteinExistence type="predicted"/>
<name>A0A448X0Z2_9PLAT</name>
<dbReference type="Proteomes" id="UP000784294">
    <property type="component" value="Unassembled WGS sequence"/>
</dbReference>
<protein>
    <submittedName>
        <fullName evidence="1">Uncharacterized protein</fullName>
    </submittedName>
</protein>
<organism evidence="1 2">
    <name type="scientific">Protopolystoma xenopodis</name>
    <dbReference type="NCBI Taxonomy" id="117903"/>
    <lineage>
        <taxon>Eukaryota</taxon>
        <taxon>Metazoa</taxon>
        <taxon>Spiralia</taxon>
        <taxon>Lophotrochozoa</taxon>
        <taxon>Platyhelminthes</taxon>
        <taxon>Monogenea</taxon>
        <taxon>Polyopisthocotylea</taxon>
        <taxon>Polystomatidea</taxon>
        <taxon>Polystomatidae</taxon>
        <taxon>Protopolystoma</taxon>
    </lineage>
</organism>
<evidence type="ECO:0000313" key="2">
    <source>
        <dbReference type="Proteomes" id="UP000784294"/>
    </source>
</evidence>
<dbReference type="EMBL" id="CAAALY010072130">
    <property type="protein sequence ID" value="VEL25181.1"/>
    <property type="molecule type" value="Genomic_DNA"/>
</dbReference>
<reference evidence="1" key="1">
    <citation type="submission" date="2018-11" db="EMBL/GenBank/DDBJ databases">
        <authorList>
            <consortium name="Pathogen Informatics"/>
        </authorList>
    </citation>
    <scope>NUCLEOTIDE SEQUENCE</scope>
</reference>
<sequence length="176" mass="19965">MECFLRGSLPLEDFVCGICGTRLDKLMPPNYVQESCYPFKMEDVNGKSFSSSLHSINLLRAALERHSYYHAWVTGLREKGRLLQQQRKDPIVEVSDSLNANSKGSSIQLGEPWPDCKLDRSMLHSVPLLPGPLECGWEFCDFKTNDVDVLISHASSHAQVSLYFCIYCELKDFILT</sequence>